<evidence type="ECO:0000313" key="2">
    <source>
        <dbReference type="Proteomes" id="UP000683000"/>
    </source>
</evidence>
<name>A0A8I2Z0D1_9AGAM</name>
<dbReference type="Proteomes" id="UP000683000">
    <property type="component" value="Unassembled WGS sequence"/>
</dbReference>
<comment type="caution">
    <text evidence="1">The sequence shown here is derived from an EMBL/GenBank/DDBJ whole genome shotgun (WGS) entry which is preliminary data.</text>
</comment>
<dbReference type="EMBL" id="JAGFBS010000003">
    <property type="protein sequence ID" value="KAG6380398.1"/>
    <property type="molecule type" value="Genomic_DNA"/>
</dbReference>
<organism evidence="1 2">
    <name type="scientific">Boletus reticuloceps</name>
    <dbReference type="NCBI Taxonomy" id="495285"/>
    <lineage>
        <taxon>Eukaryota</taxon>
        <taxon>Fungi</taxon>
        <taxon>Dikarya</taxon>
        <taxon>Basidiomycota</taxon>
        <taxon>Agaricomycotina</taxon>
        <taxon>Agaricomycetes</taxon>
        <taxon>Agaricomycetidae</taxon>
        <taxon>Boletales</taxon>
        <taxon>Boletineae</taxon>
        <taxon>Boletaceae</taxon>
        <taxon>Boletoideae</taxon>
        <taxon>Boletus</taxon>
    </lineage>
</organism>
<reference evidence="1" key="1">
    <citation type="submission" date="2021-03" db="EMBL/GenBank/DDBJ databases">
        <title>Evolutionary innovations through gain and loss of genes in the ectomycorrhizal Boletales.</title>
        <authorList>
            <person name="Wu G."/>
            <person name="Miyauchi S."/>
            <person name="Morin E."/>
            <person name="Yang Z.-L."/>
            <person name="Xu J."/>
            <person name="Martin F.M."/>
        </authorList>
    </citation>
    <scope>NUCLEOTIDE SEQUENCE</scope>
    <source>
        <strain evidence="1">BR01</strain>
    </source>
</reference>
<evidence type="ECO:0000313" key="1">
    <source>
        <dbReference type="EMBL" id="KAG6380398.1"/>
    </source>
</evidence>
<protein>
    <submittedName>
        <fullName evidence="1">Uncharacterized protein</fullName>
    </submittedName>
</protein>
<dbReference type="AlphaFoldDB" id="A0A8I2Z0D1"/>
<accession>A0A8I2Z0D1</accession>
<sequence length="58" mass="6745">MIDDSHWRLIQECWSTMEERPTAEVIKSVIRQFLNDGPRSPPLHDLIQSWSSQVDHGA</sequence>
<gene>
    <name evidence="1" type="ORF">JVT61DRAFT_8516</name>
</gene>
<keyword evidence="2" id="KW-1185">Reference proteome</keyword>
<dbReference type="OrthoDB" id="2700000at2759"/>
<proteinExistence type="predicted"/>